<dbReference type="GO" id="GO:0005634">
    <property type="term" value="C:nucleus"/>
    <property type="evidence" value="ECO:0007669"/>
    <property type="project" value="UniProtKB-SubCell"/>
</dbReference>
<gene>
    <name evidence="16" type="ORF">CHYS00102_LOCUS20587</name>
</gene>
<dbReference type="Pfam" id="PF07496">
    <property type="entry name" value="zf-CW"/>
    <property type="match status" value="1"/>
</dbReference>
<evidence type="ECO:0000256" key="10">
    <source>
        <dbReference type="ARBA" id="ARBA00023125"/>
    </source>
</evidence>
<feature type="domain" description="CW-type" evidence="13">
    <location>
        <begin position="472"/>
        <end position="528"/>
    </location>
</feature>
<feature type="compositionally biased region" description="Basic and acidic residues" evidence="12">
    <location>
        <begin position="1197"/>
        <end position="1209"/>
    </location>
</feature>
<feature type="compositionally biased region" description="Basic and acidic residues" evidence="12">
    <location>
        <begin position="700"/>
        <end position="714"/>
    </location>
</feature>
<organism evidence="16">
    <name type="scientific">Corethron hystrix</name>
    <dbReference type="NCBI Taxonomy" id="216773"/>
    <lineage>
        <taxon>Eukaryota</taxon>
        <taxon>Sar</taxon>
        <taxon>Stramenopiles</taxon>
        <taxon>Ochrophyta</taxon>
        <taxon>Bacillariophyta</taxon>
        <taxon>Coscinodiscophyceae</taxon>
        <taxon>Corethrophycidae</taxon>
        <taxon>Corethrales</taxon>
        <taxon>Corethraceae</taxon>
        <taxon>Corethron</taxon>
    </lineage>
</organism>
<feature type="compositionally biased region" description="Polar residues" evidence="12">
    <location>
        <begin position="1085"/>
        <end position="1101"/>
    </location>
</feature>
<keyword evidence="8" id="KW-0862">Zinc</keyword>
<feature type="compositionally biased region" description="Basic residues" evidence="12">
    <location>
        <begin position="1212"/>
        <end position="1225"/>
    </location>
</feature>
<evidence type="ECO:0000259" key="15">
    <source>
        <dbReference type="PROSITE" id="PS51194"/>
    </source>
</evidence>
<name>A0A7S1BNV4_9STRA</name>
<proteinExistence type="inferred from homology"/>
<dbReference type="AlphaFoldDB" id="A0A7S1BNV4"/>
<comment type="similarity">
    <text evidence="2">Belongs to the SNF2/RAD54 helicase family.</text>
</comment>
<dbReference type="PROSITE" id="PS51050">
    <property type="entry name" value="ZF_CW"/>
    <property type="match status" value="1"/>
</dbReference>
<reference evidence="16" key="1">
    <citation type="submission" date="2021-01" db="EMBL/GenBank/DDBJ databases">
        <authorList>
            <person name="Corre E."/>
            <person name="Pelletier E."/>
            <person name="Niang G."/>
            <person name="Scheremetjew M."/>
            <person name="Finn R."/>
            <person name="Kale V."/>
            <person name="Holt S."/>
            <person name="Cochrane G."/>
            <person name="Meng A."/>
            <person name="Brown T."/>
            <person name="Cohen L."/>
        </authorList>
    </citation>
    <scope>NUCLEOTIDE SEQUENCE</scope>
    <source>
        <strain evidence="16">308</strain>
    </source>
</reference>
<dbReference type="PROSITE" id="PS51194">
    <property type="entry name" value="HELICASE_CTER"/>
    <property type="match status" value="1"/>
</dbReference>
<evidence type="ECO:0008006" key="17">
    <source>
        <dbReference type="Google" id="ProtNLM"/>
    </source>
</evidence>
<keyword evidence="11" id="KW-0539">Nucleus</keyword>
<accession>A0A7S1BNV4</accession>
<evidence type="ECO:0000259" key="13">
    <source>
        <dbReference type="PROSITE" id="PS51050"/>
    </source>
</evidence>
<evidence type="ECO:0000259" key="14">
    <source>
        <dbReference type="PROSITE" id="PS51192"/>
    </source>
</evidence>
<feature type="compositionally biased region" description="Basic and acidic residues" evidence="12">
    <location>
        <begin position="823"/>
        <end position="832"/>
    </location>
</feature>
<evidence type="ECO:0000256" key="1">
    <source>
        <dbReference type="ARBA" id="ARBA00004123"/>
    </source>
</evidence>
<evidence type="ECO:0000256" key="6">
    <source>
        <dbReference type="ARBA" id="ARBA00022801"/>
    </source>
</evidence>
<feature type="compositionally biased region" description="Polar residues" evidence="12">
    <location>
        <begin position="1009"/>
        <end position="1022"/>
    </location>
</feature>
<keyword evidence="3" id="KW-0479">Metal-binding</keyword>
<feature type="region of interest" description="Disordered" evidence="12">
    <location>
        <begin position="698"/>
        <end position="741"/>
    </location>
</feature>
<keyword evidence="5" id="KW-0863">Zinc-finger</keyword>
<evidence type="ECO:0000256" key="12">
    <source>
        <dbReference type="SAM" id="MobiDB-lite"/>
    </source>
</evidence>
<dbReference type="GO" id="GO:0004386">
    <property type="term" value="F:helicase activity"/>
    <property type="evidence" value="ECO:0007669"/>
    <property type="project" value="UniProtKB-KW"/>
</dbReference>
<evidence type="ECO:0000256" key="11">
    <source>
        <dbReference type="ARBA" id="ARBA00023242"/>
    </source>
</evidence>
<feature type="region of interest" description="Disordered" evidence="12">
    <location>
        <begin position="1187"/>
        <end position="1254"/>
    </location>
</feature>
<dbReference type="GO" id="GO:0003677">
    <property type="term" value="F:DNA binding"/>
    <property type="evidence" value="ECO:0007669"/>
    <property type="project" value="UniProtKB-KW"/>
</dbReference>
<dbReference type="InterPro" id="IPR011124">
    <property type="entry name" value="Znf_CW"/>
</dbReference>
<keyword evidence="6" id="KW-0378">Hydrolase</keyword>
<feature type="domain" description="Helicase ATP-binding" evidence="14">
    <location>
        <begin position="1"/>
        <end position="118"/>
    </location>
</feature>
<dbReference type="Gene3D" id="3.40.50.300">
    <property type="entry name" value="P-loop containing nucleotide triphosphate hydrolases"/>
    <property type="match status" value="1"/>
</dbReference>
<dbReference type="Pfam" id="PF00271">
    <property type="entry name" value="Helicase_C"/>
    <property type="match status" value="1"/>
</dbReference>
<dbReference type="InterPro" id="IPR049730">
    <property type="entry name" value="SNF2/RAD54-like_C"/>
</dbReference>
<evidence type="ECO:0000256" key="9">
    <source>
        <dbReference type="ARBA" id="ARBA00022840"/>
    </source>
</evidence>
<evidence type="ECO:0000256" key="7">
    <source>
        <dbReference type="ARBA" id="ARBA00022806"/>
    </source>
</evidence>
<feature type="compositionally biased region" description="Basic and acidic residues" evidence="12">
    <location>
        <begin position="958"/>
        <end position="968"/>
    </location>
</feature>
<feature type="region of interest" description="Disordered" evidence="12">
    <location>
        <begin position="776"/>
        <end position="803"/>
    </location>
</feature>
<dbReference type="InterPro" id="IPR038718">
    <property type="entry name" value="SNF2-like_sf"/>
</dbReference>
<keyword evidence="4" id="KW-0547">Nucleotide-binding</keyword>
<dbReference type="PANTHER" id="PTHR45797">
    <property type="entry name" value="RAD54-LIKE"/>
    <property type="match status" value="1"/>
</dbReference>
<dbReference type="InterPro" id="IPR027417">
    <property type="entry name" value="P-loop_NTPase"/>
</dbReference>
<dbReference type="GO" id="GO:0016887">
    <property type="term" value="F:ATP hydrolysis activity"/>
    <property type="evidence" value="ECO:0007669"/>
    <property type="project" value="InterPro"/>
</dbReference>
<dbReference type="Pfam" id="PF00176">
    <property type="entry name" value="SNF2-rel_dom"/>
    <property type="match status" value="1"/>
</dbReference>
<dbReference type="Gene3D" id="3.40.50.10810">
    <property type="entry name" value="Tandem AAA-ATPase domain"/>
    <property type="match status" value="1"/>
</dbReference>
<dbReference type="CDD" id="cd18793">
    <property type="entry name" value="SF2_C_SNF"/>
    <property type="match status" value="1"/>
</dbReference>
<feature type="compositionally biased region" description="Polar residues" evidence="12">
    <location>
        <begin position="945"/>
        <end position="955"/>
    </location>
</feature>
<dbReference type="PROSITE" id="PS51192">
    <property type="entry name" value="HELICASE_ATP_BIND_1"/>
    <property type="match status" value="1"/>
</dbReference>
<evidence type="ECO:0000256" key="2">
    <source>
        <dbReference type="ARBA" id="ARBA00007025"/>
    </source>
</evidence>
<sequence>MVKIALHFVKSNPEDRITSIRQWKREGGVLLCTLDTFSRLLNKETVFSEQNQMEVRESLLTPDLVVVDEAHQGLKNDNSARSKALFNIKCGRRIGLTGTPLQNNLNELYNIVSWVRSKPHPFGGEADFKNKYVNVILNGSRKDSSDQEVLDQQTRVAELYRTIEPFVQRCTSEILAKDLPFMQEAVITIRQSKMQKRLYNAYTKYQKRRGNNNFFESYQKIQLVCNHPGVLIYQRRKLDRSSKTKEISAAQENLKEDKNIWWTSVAESRSLDKIKNGGKMVVLLELIARADLARDKVVVFSESLPTLDLIEYYLSLEKWYQIFLDTNLEPHIKTSWSSWSRNIDYERIDGSMKSEERGDVVTSFNAASNRHYELKKVILISKNAGGVGINLTGANRVIMIDSHWNPAIDAQAMFRCYRYGQTKPVFVYRLLAEGTMEEKIFARQVNKMALSARVLDQQSPDRTHTEQELNDLLVVDNWACCDKCDKWRMIPPWVDAESTIKLEDNWYCSLNEHDPKHSYCSAPERDKVWYNKHFQQMQKMRENGSTLCQEEDLDCNEMKVADKSEEEEKKYILEAKLLLRDSLLCDMNENGTAGKKWFARINVNSDNLDGITDINEVYSTSNNSAMSAVNSDSTNKIESQFVSPKKVLATQDFFVKAQGLAKKLEGPVCKKKENKLPKDLIHRDMLLDQSKTTSIIQKNKVHESGTETTCDSKSKISTSVSTNHQKMKTPSSGSSKMEKTQKNNASLSTICKMIYKKGGNCYQSLSQDDVVNLLSSEDESVTESDNSKDSSPKPNEAKNFQVKPFCGNTEKVINKSEISSDKYVISRESPEKKNRKSQIEENMNLEQPLREGFGTSLKKSDLARKVLKKRKKSRQEEDPRLTDPSKISDKLENHVISFSNKQEEDLRLKNPLKISKTKNNHMSSSSESKDIFVPEESQMSRRKQNITMDTSQQPKTPKKPEVSKESQMSRRKQNIAMETSQPPKTPTKPEVEELVTLVRSSGRKIKMSSKFTSSNITLSQSSKRTRGHSVPKSSPKSKEKRSKKDCAGFRSIQLLSSLSSGSDDDSEMKCPVSKSKRKFSKKSSQTSAGSDNDSLGMSSSILREKKMSKHFLSDRSPKKKASQLTNESNSQKSDVEHVSKFPKRAKKFSKTLSETSLESENNHELKNSLKDREKFLVKTIITEKSIKQRLSQSPKANETDFSKSDDSFSKSRSAKRIRQLSKRSSKTSLRSGNDSLVKNSLRHKETVSMKKNQF</sequence>
<dbReference type="EMBL" id="HBFR01028368">
    <property type="protein sequence ID" value="CAD8893378.1"/>
    <property type="molecule type" value="Transcribed_RNA"/>
</dbReference>
<dbReference type="InterPro" id="IPR014001">
    <property type="entry name" value="Helicase_ATP-bd"/>
</dbReference>
<dbReference type="SMART" id="SM00490">
    <property type="entry name" value="HELICc"/>
    <property type="match status" value="1"/>
</dbReference>
<dbReference type="GO" id="GO:0008270">
    <property type="term" value="F:zinc ion binding"/>
    <property type="evidence" value="ECO:0007669"/>
    <property type="project" value="UniProtKB-KW"/>
</dbReference>
<keyword evidence="7" id="KW-0347">Helicase</keyword>
<comment type="subcellular location">
    <subcellularLocation>
        <location evidence="1">Nucleus</location>
    </subcellularLocation>
</comment>
<evidence type="ECO:0000256" key="5">
    <source>
        <dbReference type="ARBA" id="ARBA00022771"/>
    </source>
</evidence>
<evidence type="ECO:0000256" key="4">
    <source>
        <dbReference type="ARBA" id="ARBA00022741"/>
    </source>
</evidence>
<keyword evidence="9" id="KW-0067">ATP-binding</keyword>
<evidence type="ECO:0000256" key="8">
    <source>
        <dbReference type="ARBA" id="ARBA00022833"/>
    </source>
</evidence>
<dbReference type="PANTHER" id="PTHR45797:SF1">
    <property type="entry name" value="HELICASE ARIP4"/>
    <property type="match status" value="1"/>
</dbReference>
<feature type="domain" description="Helicase C-terminal" evidence="15">
    <location>
        <begin position="282"/>
        <end position="467"/>
    </location>
</feature>
<dbReference type="GO" id="GO:0005524">
    <property type="term" value="F:ATP binding"/>
    <property type="evidence" value="ECO:0007669"/>
    <property type="project" value="UniProtKB-KW"/>
</dbReference>
<keyword evidence="10" id="KW-0238">DNA-binding</keyword>
<evidence type="ECO:0000256" key="3">
    <source>
        <dbReference type="ARBA" id="ARBA00022723"/>
    </source>
</evidence>
<dbReference type="InterPro" id="IPR001650">
    <property type="entry name" value="Helicase_C-like"/>
</dbReference>
<dbReference type="InterPro" id="IPR044574">
    <property type="entry name" value="ARIP4-like"/>
</dbReference>
<feature type="compositionally biased region" description="Polar residues" evidence="12">
    <location>
        <begin position="1122"/>
        <end position="1132"/>
    </location>
</feature>
<feature type="compositionally biased region" description="Polar residues" evidence="12">
    <location>
        <begin position="715"/>
        <end position="735"/>
    </location>
</feature>
<dbReference type="SUPFAM" id="SSF52540">
    <property type="entry name" value="P-loop containing nucleoside triphosphate hydrolases"/>
    <property type="match status" value="1"/>
</dbReference>
<protein>
    <recommendedName>
        <fullName evidence="17">DNA helicase</fullName>
    </recommendedName>
</protein>
<feature type="region of interest" description="Disordered" evidence="12">
    <location>
        <begin position="823"/>
        <end position="1142"/>
    </location>
</feature>
<feature type="compositionally biased region" description="Basic and acidic residues" evidence="12">
    <location>
        <begin position="874"/>
        <end position="893"/>
    </location>
</feature>
<evidence type="ECO:0000313" key="16">
    <source>
        <dbReference type="EMBL" id="CAD8893378.1"/>
    </source>
</evidence>
<dbReference type="InterPro" id="IPR000330">
    <property type="entry name" value="SNF2_N"/>
</dbReference>